<dbReference type="Pfam" id="PF00069">
    <property type="entry name" value="Pkinase"/>
    <property type="match status" value="1"/>
</dbReference>
<dbReference type="InterPro" id="IPR017441">
    <property type="entry name" value="Protein_kinase_ATP_BS"/>
</dbReference>
<dbReference type="InterPro" id="IPR047173">
    <property type="entry name" value="STRAD_A/B-like"/>
</dbReference>
<dbReference type="STRING" id="4540.A0A3L6PHG9"/>
<proteinExistence type="inferred from homology"/>
<evidence type="ECO:0000256" key="1">
    <source>
        <dbReference type="ARBA" id="ARBA00008874"/>
    </source>
</evidence>
<comment type="similarity">
    <text evidence="1">Belongs to the protein kinase superfamily. STE Ser/Thr protein kinase family. STE20 subfamily.</text>
</comment>
<evidence type="ECO:0000313" key="4">
    <source>
        <dbReference type="EMBL" id="RLM55545.1"/>
    </source>
</evidence>
<organism evidence="4 5">
    <name type="scientific">Panicum miliaceum</name>
    <name type="common">Proso millet</name>
    <name type="synonym">Broomcorn millet</name>
    <dbReference type="NCBI Taxonomy" id="4540"/>
    <lineage>
        <taxon>Eukaryota</taxon>
        <taxon>Viridiplantae</taxon>
        <taxon>Streptophyta</taxon>
        <taxon>Embryophyta</taxon>
        <taxon>Tracheophyta</taxon>
        <taxon>Spermatophyta</taxon>
        <taxon>Magnoliopsida</taxon>
        <taxon>Liliopsida</taxon>
        <taxon>Poales</taxon>
        <taxon>Poaceae</taxon>
        <taxon>PACMAD clade</taxon>
        <taxon>Panicoideae</taxon>
        <taxon>Panicodae</taxon>
        <taxon>Paniceae</taxon>
        <taxon>Panicinae</taxon>
        <taxon>Panicum</taxon>
        <taxon>Panicum sect. Panicum</taxon>
    </lineage>
</organism>
<dbReference type="Gene3D" id="1.10.510.10">
    <property type="entry name" value="Transferase(Phosphotransferase) domain 1"/>
    <property type="match status" value="1"/>
</dbReference>
<dbReference type="CDD" id="cd06610">
    <property type="entry name" value="STKc_OSR1_SPAK"/>
    <property type="match status" value="1"/>
</dbReference>
<dbReference type="OrthoDB" id="248923at2759"/>
<evidence type="ECO:0000259" key="3">
    <source>
        <dbReference type="PROSITE" id="PS50011"/>
    </source>
</evidence>
<keyword evidence="2" id="KW-0067">ATP-binding</keyword>
<evidence type="ECO:0000256" key="2">
    <source>
        <dbReference type="PROSITE-ProRule" id="PRU10141"/>
    </source>
</evidence>
<gene>
    <name evidence="4" type="ORF">C2845_PM10G08760</name>
</gene>
<dbReference type="GO" id="GO:0043539">
    <property type="term" value="F:protein serine/threonine kinase activator activity"/>
    <property type="evidence" value="ECO:0007669"/>
    <property type="project" value="InterPro"/>
</dbReference>
<comment type="caution">
    <text evidence="4">The sequence shown here is derived from an EMBL/GenBank/DDBJ whole genome shotgun (WGS) entry which is preliminary data.</text>
</comment>
<dbReference type="SMART" id="SM00220">
    <property type="entry name" value="S_TKc"/>
    <property type="match status" value="1"/>
</dbReference>
<keyword evidence="2" id="KW-0547">Nucleotide-binding</keyword>
<dbReference type="PROSITE" id="PS00107">
    <property type="entry name" value="PROTEIN_KINASE_ATP"/>
    <property type="match status" value="1"/>
</dbReference>
<dbReference type="PROSITE" id="PS50011">
    <property type="entry name" value="PROTEIN_KINASE_DOM"/>
    <property type="match status" value="1"/>
</dbReference>
<accession>A0A3L6PHG9</accession>
<dbReference type="Proteomes" id="UP000275267">
    <property type="component" value="Unassembled WGS sequence"/>
</dbReference>
<dbReference type="GO" id="GO:0005524">
    <property type="term" value="F:ATP binding"/>
    <property type="evidence" value="ECO:0007669"/>
    <property type="project" value="UniProtKB-UniRule"/>
</dbReference>
<dbReference type="InterPro" id="IPR011009">
    <property type="entry name" value="Kinase-like_dom_sf"/>
</dbReference>
<reference evidence="5" key="1">
    <citation type="journal article" date="2019" name="Nat. Commun.">
        <title>The genome of broomcorn millet.</title>
        <authorList>
            <person name="Zou C."/>
            <person name="Miki D."/>
            <person name="Li D."/>
            <person name="Tang Q."/>
            <person name="Xiao L."/>
            <person name="Rajput S."/>
            <person name="Deng P."/>
            <person name="Jia W."/>
            <person name="Huang R."/>
            <person name="Zhang M."/>
            <person name="Sun Y."/>
            <person name="Hu J."/>
            <person name="Fu X."/>
            <person name="Schnable P.S."/>
            <person name="Li F."/>
            <person name="Zhang H."/>
            <person name="Feng B."/>
            <person name="Zhu X."/>
            <person name="Liu R."/>
            <person name="Schnable J.C."/>
            <person name="Zhu J.-K."/>
            <person name="Zhang H."/>
        </authorList>
    </citation>
    <scope>NUCLEOTIDE SEQUENCE [LARGE SCALE GENOMIC DNA]</scope>
</reference>
<name>A0A3L6PHG9_PANMI</name>
<evidence type="ECO:0000313" key="5">
    <source>
        <dbReference type="Proteomes" id="UP000275267"/>
    </source>
</evidence>
<dbReference type="EMBL" id="PQIB02000018">
    <property type="protein sequence ID" value="RLM55545.1"/>
    <property type="molecule type" value="Genomic_DNA"/>
</dbReference>
<dbReference type="GO" id="GO:0004672">
    <property type="term" value="F:protein kinase activity"/>
    <property type="evidence" value="ECO:0007669"/>
    <property type="project" value="InterPro"/>
</dbReference>
<feature type="binding site" evidence="2">
    <location>
        <position position="46"/>
    </location>
    <ligand>
        <name>ATP</name>
        <dbReference type="ChEBI" id="CHEBI:30616"/>
    </ligand>
</feature>
<dbReference type="InterPro" id="IPR000719">
    <property type="entry name" value="Prot_kinase_dom"/>
</dbReference>
<dbReference type="FunFam" id="3.30.200.20:FF:000099">
    <property type="entry name" value="Serine/threonine-protein kinase BLUS1"/>
    <property type="match status" value="1"/>
</dbReference>
<dbReference type="AlphaFoldDB" id="A0A3L6PHG9"/>
<dbReference type="PANTHER" id="PTHR48014">
    <property type="entry name" value="SERINE/THREONINE-PROTEIN KINASE FRAY2"/>
    <property type="match status" value="1"/>
</dbReference>
<dbReference type="FunFam" id="1.10.510.10:FF:000208">
    <property type="entry name" value="serine/threonine-protein kinase BLUS1 isoform X1"/>
    <property type="match status" value="1"/>
</dbReference>
<sequence>MEHALLSRRFPTNPNEYKLYEEIGEGVSATVYRALCVPVDTMVAIKVLDLEKCNNDLDGIRREVQTMSLLDHPNLLRAYCSFTNGHQLWVVMPYMAAGSALHIMKTSFPEGFDEPVIATLLREVLKALVYLHAQGHIHRDVKAGNILIDTNGAVKLGDFGVSACMFDTGNRQRARNTFVGTPCWMAPEVMQQLHGYDYKADIWSFGITALELAHGHAPFSKYPPMKVLLMTLQNAPPGLDYERDKRFSKSFKDLVATCLVKDPRKRPPSEKLLKHSFFKHARSAEYLARSILDGLPPLGERFRELKSKEAELLLNNKLGQESKEQLSQKEYIRGISGWNFNLEDLKNAAALIDSSNGTCHLDVRDTKVKDDSQDAYNDPKHIYQERVNHVASERPEEDEIQEVEELNDALSSSFPSCPLEALKSCFDVCGADDPGTTASDSRLQPSVGSVPSLPFPKIEHCKSANCNGESLERSVSVPMNLGNSGYHKHSSGSLIPEQVLSPYMNADLERDEFRQKNPSIRNCSGPLLFRQMKDSRTHLSVAPEEPSEGKIIRRRGRFQVTSDSISQKAATSACSSRSNLPIGATRSNLKSSAILPTLQFLMQQNTMQKVLNHYVYQLTLKRKNFRHFQNSLFWQEVLSRLISSIEETSDDSEASTSVSYQGHTKCLIYSQSSGGPVREKELQSYVVQLQRSITELADEVQRLKLRNNQQNLFPGVSRLPIEIEFLLVHCLAHSNSPYRCEDIEDVRCRAVLTENGEKEVCRLQFISKGKGFKGRA</sequence>
<dbReference type="PANTHER" id="PTHR48014:SF10">
    <property type="entry name" value="PROTEIN KINASE SUPERFAMILY PROTEIN"/>
    <property type="match status" value="1"/>
</dbReference>
<protein>
    <submittedName>
        <fullName evidence="4">Serine/threonine-protein kinase BLUS1-like</fullName>
    </submittedName>
</protein>
<dbReference type="SUPFAM" id="SSF56112">
    <property type="entry name" value="Protein kinase-like (PK-like)"/>
    <property type="match status" value="1"/>
</dbReference>
<dbReference type="Gene3D" id="3.30.200.20">
    <property type="entry name" value="Phosphorylase Kinase, domain 1"/>
    <property type="match status" value="1"/>
</dbReference>
<feature type="domain" description="Protein kinase" evidence="3">
    <location>
        <begin position="17"/>
        <end position="278"/>
    </location>
</feature>
<keyword evidence="5" id="KW-1185">Reference proteome</keyword>